<sequence>MLPLLKLRAAKPRVLLAAMSRYNNKQDGPFLGYLPEKNAGV</sequence>
<evidence type="ECO:0000313" key="1">
    <source>
        <dbReference type="EMBL" id="CBN76909.1"/>
    </source>
</evidence>
<protein>
    <submittedName>
        <fullName evidence="1">Uncharacterized protein</fullName>
    </submittedName>
</protein>
<dbReference type="EMBL" id="FN648420">
    <property type="protein sequence ID" value="CBN76909.1"/>
    <property type="molecule type" value="Genomic_DNA"/>
</dbReference>
<evidence type="ECO:0000313" key="2">
    <source>
        <dbReference type="Proteomes" id="UP000002630"/>
    </source>
</evidence>
<dbReference type="AlphaFoldDB" id="D8LJ25"/>
<proteinExistence type="predicted"/>
<dbReference type="EMBL" id="FN649740">
    <property type="protein sequence ID" value="CBN76909.1"/>
    <property type="molecule type" value="Genomic_DNA"/>
</dbReference>
<reference evidence="1 2" key="1">
    <citation type="journal article" date="2010" name="Nature">
        <title>The Ectocarpus genome and the independent evolution of multicellularity in brown algae.</title>
        <authorList>
            <person name="Cock J.M."/>
            <person name="Sterck L."/>
            <person name="Rouze P."/>
            <person name="Scornet D."/>
            <person name="Allen A.E."/>
            <person name="Amoutzias G."/>
            <person name="Anthouard V."/>
            <person name="Artiguenave F."/>
            <person name="Aury J.M."/>
            <person name="Badger J.H."/>
            <person name="Beszteri B."/>
            <person name="Billiau K."/>
            <person name="Bonnet E."/>
            <person name="Bothwell J.H."/>
            <person name="Bowler C."/>
            <person name="Boyen C."/>
            <person name="Brownlee C."/>
            <person name="Carrano C.J."/>
            <person name="Charrier B."/>
            <person name="Cho G.Y."/>
            <person name="Coelho S.M."/>
            <person name="Collen J."/>
            <person name="Corre E."/>
            <person name="Da Silva C."/>
            <person name="Delage L."/>
            <person name="Delaroque N."/>
            <person name="Dittami S.M."/>
            <person name="Doulbeau S."/>
            <person name="Elias M."/>
            <person name="Farnham G."/>
            <person name="Gachon C.M."/>
            <person name="Gschloessl B."/>
            <person name="Heesch S."/>
            <person name="Jabbari K."/>
            <person name="Jubin C."/>
            <person name="Kawai H."/>
            <person name="Kimura K."/>
            <person name="Kloareg B."/>
            <person name="Kupper F.C."/>
            <person name="Lang D."/>
            <person name="Le Bail A."/>
            <person name="Leblanc C."/>
            <person name="Lerouge P."/>
            <person name="Lohr M."/>
            <person name="Lopez P.J."/>
            <person name="Martens C."/>
            <person name="Maumus F."/>
            <person name="Michel G."/>
            <person name="Miranda-Saavedra D."/>
            <person name="Morales J."/>
            <person name="Moreau H."/>
            <person name="Motomura T."/>
            <person name="Nagasato C."/>
            <person name="Napoli C.A."/>
            <person name="Nelson D.R."/>
            <person name="Nyvall-Collen P."/>
            <person name="Peters A.F."/>
            <person name="Pommier C."/>
            <person name="Potin P."/>
            <person name="Poulain J."/>
            <person name="Quesneville H."/>
            <person name="Read B."/>
            <person name="Rensing S.A."/>
            <person name="Ritter A."/>
            <person name="Rousvoal S."/>
            <person name="Samanta M."/>
            <person name="Samson G."/>
            <person name="Schroeder D.C."/>
            <person name="Segurens B."/>
            <person name="Strittmatter M."/>
            <person name="Tonon T."/>
            <person name="Tregear J.W."/>
            <person name="Valentin K."/>
            <person name="von Dassow P."/>
            <person name="Yamagishi T."/>
            <person name="Van de Peer Y."/>
            <person name="Wincker P."/>
        </authorList>
    </citation>
    <scope>NUCLEOTIDE SEQUENCE [LARGE SCALE GENOMIC DNA]</scope>
    <source>
        <strain evidence="2">Ec32 / CCAP1310/4</strain>
    </source>
</reference>
<accession>D8LJ25</accession>
<gene>
    <name evidence="1" type="ORF">Esi_0024_0011</name>
</gene>
<dbReference type="Proteomes" id="UP000002630">
    <property type="component" value="Linkage Group LG15"/>
</dbReference>
<name>D8LJ25_ECTSI</name>
<dbReference type="InParanoid" id="D8LJ25"/>
<keyword evidence="2" id="KW-1185">Reference proteome</keyword>
<organism evidence="1 2">
    <name type="scientific">Ectocarpus siliculosus</name>
    <name type="common">Brown alga</name>
    <name type="synonym">Conferva siliculosa</name>
    <dbReference type="NCBI Taxonomy" id="2880"/>
    <lineage>
        <taxon>Eukaryota</taxon>
        <taxon>Sar</taxon>
        <taxon>Stramenopiles</taxon>
        <taxon>Ochrophyta</taxon>
        <taxon>PX clade</taxon>
        <taxon>Phaeophyceae</taxon>
        <taxon>Ectocarpales</taxon>
        <taxon>Ectocarpaceae</taxon>
        <taxon>Ectocarpus</taxon>
    </lineage>
</organism>